<keyword evidence="8 10" id="KW-0460">Magnesium</keyword>
<evidence type="ECO:0000256" key="1">
    <source>
        <dbReference type="ARBA" id="ARBA00000012"/>
    </source>
</evidence>
<dbReference type="EC" id="2.5.1.15" evidence="5 10"/>
<dbReference type="Gene3D" id="3.20.20.20">
    <property type="entry name" value="Dihydropteroate synthase-like"/>
    <property type="match status" value="1"/>
</dbReference>
<dbReference type="PANTHER" id="PTHR20941">
    <property type="entry name" value="FOLATE SYNTHESIS PROTEINS"/>
    <property type="match status" value="1"/>
</dbReference>
<evidence type="ECO:0000256" key="3">
    <source>
        <dbReference type="ARBA" id="ARBA00004763"/>
    </source>
</evidence>
<comment type="caution">
    <text evidence="12">The sequence shown here is derived from an EMBL/GenBank/DDBJ whole genome shotgun (WGS) entry which is preliminary data.</text>
</comment>
<name>A0ABS4Z9N1_9ACTN</name>
<dbReference type="Proteomes" id="UP000758168">
    <property type="component" value="Unassembled WGS sequence"/>
</dbReference>
<evidence type="ECO:0000256" key="6">
    <source>
        <dbReference type="ARBA" id="ARBA00022679"/>
    </source>
</evidence>
<evidence type="ECO:0000256" key="9">
    <source>
        <dbReference type="ARBA" id="ARBA00022909"/>
    </source>
</evidence>
<comment type="pathway">
    <text evidence="3 10">Cofactor biosynthesis; tetrahydrofolate biosynthesis; 7,8-dihydrofolate from 2-amino-4-hydroxy-6-hydroxymethyl-7,8-dihydropteridine diphosphate and 4-aminobenzoate: step 1/2.</text>
</comment>
<gene>
    <name evidence="12" type="ORF">JOF54_002666</name>
</gene>
<evidence type="ECO:0000256" key="5">
    <source>
        <dbReference type="ARBA" id="ARBA00012458"/>
    </source>
</evidence>
<feature type="domain" description="Pterin-binding" evidence="11">
    <location>
        <begin position="16"/>
        <end position="274"/>
    </location>
</feature>
<evidence type="ECO:0000313" key="12">
    <source>
        <dbReference type="EMBL" id="MBP2417744.1"/>
    </source>
</evidence>
<dbReference type="GO" id="GO:0004156">
    <property type="term" value="F:dihydropteroate synthase activity"/>
    <property type="evidence" value="ECO:0007669"/>
    <property type="project" value="UniProtKB-EC"/>
</dbReference>
<keyword evidence="6 10" id="KW-0808">Transferase</keyword>
<dbReference type="PANTHER" id="PTHR20941:SF1">
    <property type="entry name" value="FOLIC ACID SYNTHESIS PROTEIN FOL1"/>
    <property type="match status" value="1"/>
</dbReference>
<dbReference type="Pfam" id="PF00809">
    <property type="entry name" value="Pterin_bind"/>
    <property type="match status" value="1"/>
</dbReference>
<dbReference type="InterPro" id="IPR045031">
    <property type="entry name" value="DHP_synth-like"/>
</dbReference>
<evidence type="ECO:0000256" key="2">
    <source>
        <dbReference type="ARBA" id="ARBA00001946"/>
    </source>
</evidence>
<sequence>MTTPPAVHGLPAPGRTLVMGVLNVTPDSFSDGGRWFDTDAAVAHGLALAAEGADLVDVGGESTRPGAERPDLAEELRRVVPVVEALTAAGVVVSTDTMRAEVAAAAVGAGARLVNDVSGGLADPEMLPCVAGLDVAYVCMHWRGHAGVMQERAGYADVVDDVVAELAARLDAARAAGIGDDRLVVDAGYGFAKTGEHNWALLQRPEALAGLGVPQLVGVSRKAFLGALLPDGAGRPRPAAGRDDATTALTTVLALQGAWGVRVHAVRASRDAVAVVERLGRRSSG</sequence>
<evidence type="ECO:0000256" key="8">
    <source>
        <dbReference type="ARBA" id="ARBA00022842"/>
    </source>
</evidence>
<dbReference type="PROSITE" id="PS00793">
    <property type="entry name" value="DHPS_2"/>
    <property type="match status" value="1"/>
</dbReference>
<dbReference type="NCBIfam" id="TIGR01496">
    <property type="entry name" value="DHPS"/>
    <property type="match status" value="1"/>
</dbReference>
<dbReference type="CDD" id="cd00739">
    <property type="entry name" value="DHPS"/>
    <property type="match status" value="1"/>
</dbReference>
<organism evidence="12 13">
    <name type="scientific">Microlunatus capsulatus</name>
    <dbReference type="NCBI Taxonomy" id="99117"/>
    <lineage>
        <taxon>Bacteria</taxon>
        <taxon>Bacillati</taxon>
        <taxon>Actinomycetota</taxon>
        <taxon>Actinomycetes</taxon>
        <taxon>Propionibacteriales</taxon>
        <taxon>Propionibacteriaceae</taxon>
        <taxon>Microlunatus</taxon>
    </lineage>
</organism>
<evidence type="ECO:0000256" key="7">
    <source>
        <dbReference type="ARBA" id="ARBA00022723"/>
    </source>
</evidence>
<dbReference type="InterPro" id="IPR000489">
    <property type="entry name" value="Pterin-binding_dom"/>
</dbReference>
<comment type="catalytic activity">
    <reaction evidence="1">
        <text>(7,8-dihydropterin-6-yl)methyl diphosphate + 4-aminobenzoate = 7,8-dihydropteroate + diphosphate</text>
        <dbReference type="Rhea" id="RHEA:19949"/>
        <dbReference type="ChEBI" id="CHEBI:17836"/>
        <dbReference type="ChEBI" id="CHEBI:17839"/>
        <dbReference type="ChEBI" id="CHEBI:33019"/>
        <dbReference type="ChEBI" id="CHEBI:72950"/>
        <dbReference type="EC" id="2.5.1.15"/>
    </reaction>
</comment>
<dbReference type="PROSITE" id="PS00792">
    <property type="entry name" value="DHPS_1"/>
    <property type="match status" value="1"/>
</dbReference>
<keyword evidence="7 10" id="KW-0479">Metal-binding</keyword>
<dbReference type="PROSITE" id="PS50972">
    <property type="entry name" value="PTERIN_BINDING"/>
    <property type="match status" value="1"/>
</dbReference>
<accession>A0ABS4Z9N1</accession>
<dbReference type="SUPFAM" id="SSF51717">
    <property type="entry name" value="Dihydropteroate synthetase-like"/>
    <property type="match status" value="1"/>
</dbReference>
<proteinExistence type="inferred from homology"/>
<dbReference type="EMBL" id="JAGIOB010000001">
    <property type="protein sequence ID" value="MBP2417744.1"/>
    <property type="molecule type" value="Genomic_DNA"/>
</dbReference>
<evidence type="ECO:0000259" key="11">
    <source>
        <dbReference type="PROSITE" id="PS50972"/>
    </source>
</evidence>
<keyword evidence="13" id="KW-1185">Reference proteome</keyword>
<evidence type="ECO:0000256" key="4">
    <source>
        <dbReference type="ARBA" id="ARBA00009503"/>
    </source>
</evidence>
<keyword evidence="9 10" id="KW-0289">Folate biosynthesis</keyword>
<dbReference type="InterPro" id="IPR011005">
    <property type="entry name" value="Dihydropteroate_synth-like_sf"/>
</dbReference>
<comment type="function">
    <text evidence="10">Catalyzes the condensation of para-aminobenzoate (pABA) with 6-hydroxymethyl-7,8-dihydropterin diphosphate (DHPt-PP) to form 7,8-dihydropteroate (H2Pte), the immediate precursor of folate derivatives.</text>
</comment>
<comment type="cofactor">
    <cofactor evidence="2 10">
        <name>Mg(2+)</name>
        <dbReference type="ChEBI" id="CHEBI:18420"/>
    </cofactor>
</comment>
<evidence type="ECO:0000313" key="13">
    <source>
        <dbReference type="Proteomes" id="UP000758168"/>
    </source>
</evidence>
<protein>
    <recommendedName>
        <fullName evidence="5 10">Dihydropteroate synthase</fullName>
        <shortName evidence="10">DHPS</shortName>
        <ecNumber evidence="5 10">2.5.1.15</ecNumber>
    </recommendedName>
    <alternativeName>
        <fullName evidence="10">Dihydropteroate pyrophosphorylase</fullName>
    </alternativeName>
</protein>
<evidence type="ECO:0000256" key="10">
    <source>
        <dbReference type="RuleBase" id="RU361205"/>
    </source>
</evidence>
<reference evidence="12 13" key="1">
    <citation type="submission" date="2021-03" db="EMBL/GenBank/DDBJ databases">
        <title>Sequencing the genomes of 1000 actinobacteria strains.</title>
        <authorList>
            <person name="Klenk H.-P."/>
        </authorList>
    </citation>
    <scope>NUCLEOTIDE SEQUENCE [LARGE SCALE GENOMIC DNA]</scope>
    <source>
        <strain evidence="12 13">DSM 12936</strain>
    </source>
</reference>
<comment type="similarity">
    <text evidence="4 10">Belongs to the DHPS family.</text>
</comment>
<dbReference type="InterPro" id="IPR006390">
    <property type="entry name" value="DHP_synth_dom"/>
</dbReference>